<name>A0ABP5KKU4_9ACTN</name>
<evidence type="ECO:0000256" key="1">
    <source>
        <dbReference type="SAM" id="MobiDB-lite"/>
    </source>
</evidence>
<organism evidence="3 4">
    <name type="scientific">Kitasatospora kazusensis</name>
    <dbReference type="NCBI Taxonomy" id="407974"/>
    <lineage>
        <taxon>Bacteria</taxon>
        <taxon>Bacillati</taxon>
        <taxon>Actinomycetota</taxon>
        <taxon>Actinomycetes</taxon>
        <taxon>Kitasatosporales</taxon>
        <taxon>Streptomycetaceae</taxon>
        <taxon>Kitasatospora</taxon>
    </lineage>
</organism>
<evidence type="ECO:0000256" key="2">
    <source>
        <dbReference type="SAM" id="Phobius"/>
    </source>
</evidence>
<dbReference type="RefSeq" id="WP_344461258.1">
    <property type="nucleotide sequence ID" value="NZ_BAAANT010000004.1"/>
</dbReference>
<feature type="compositionally biased region" description="Low complexity" evidence="1">
    <location>
        <begin position="20"/>
        <end position="35"/>
    </location>
</feature>
<keyword evidence="2" id="KW-0472">Membrane</keyword>
<reference evidence="4" key="1">
    <citation type="journal article" date="2019" name="Int. J. Syst. Evol. Microbiol.">
        <title>The Global Catalogue of Microorganisms (GCM) 10K type strain sequencing project: providing services to taxonomists for standard genome sequencing and annotation.</title>
        <authorList>
            <consortium name="The Broad Institute Genomics Platform"/>
            <consortium name="The Broad Institute Genome Sequencing Center for Infectious Disease"/>
            <person name="Wu L."/>
            <person name="Ma J."/>
        </authorList>
    </citation>
    <scope>NUCLEOTIDE SEQUENCE [LARGE SCALE GENOMIC DNA]</scope>
    <source>
        <strain evidence="4">JCM 14560</strain>
    </source>
</reference>
<proteinExistence type="predicted"/>
<feature type="transmembrane region" description="Helical" evidence="2">
    <location>
        <begin position="60"/>
        <end position="79"/>
    </location>
</feature>
<evidence type="ECO:0000313" key="4">
    <source>
        <dbReference type="Proteomes" id="UP001422759"/>
    </source>
</evidence>
<evidence type="ECO:0000313" key="3">
    <source>
        <dbReference type="EMBL" id="GAA2133977.1"/>
    </source>
</evidence>
<keyword evidence="2" id="KW-1133">Transmembrane helix</keyword>
<comment type="caution">
    <text evidence="3">The sequence shown here is derived from an EMBL/GenBank/DDBJ whole genome shotgun (WGS) entry which is preliminary data.</text>
</comment>
<dbReference type="Proteomes" id="UP001422759">
    <property type="component" value="Unassembled WGS sequence"/>
</dbReference>
<dbReference type="EMBL" id="BAAANT010000004">
    <property type="protein sequence ID" value="GAA2133977.1"/>
    <property type="molecule type" value="Genomic_DNA"/>
</dbReference>
<keyword evidence="2" id="KW-0812">Transmembrane</keyword>
<sequence length="295" mass="30944">MSETTVTDHQTPEPEPVPQAPAALAPAPELATTVEAEAEAETETEAAAAPRRKAGPALRIGAAVVAAALLGVGIGVGILKTEYDDPAPVAAPAPAATATAPAGPSYGAKSNGTHFGSMRDLLVPMPAGYSLGPDSGAYGNDTELTADQRTAWIEDDIRSLPQKMQDAIRKDWQQYQLKGAGIRSYVAPGQDFTVTMWLLQYHQDAVKADNTWVGVLSSDSGLFRIGPDVPGHADAHCYLPFAEPGVKIDRLICSAAVGDLRVEMRVEGVAPLPKDQAVTIFNQQLDRLALPGAST</sequence>
<accession>A0ABP5KKU4</accession>
<feature type="region of interest" description="Disordered" evidence="1">
    <location>
        <begin position="1"/>
        <end position="54"/>
    </location>
</feature>
<protein>
    <submittedName>
        <fullName evidence="3">Uncharacterized protein</fullName>
    </submittedName>
</protein>
<keyword evidence="4" id="KW-1185">Reference proteome</keyword>
<gene>
    <name evidence="3" type="ORF">GCM10009760_10740</name>
</gene>